<dbReference type="Proteomes" id="UP000228689">
    <property type="component" value="Unassembled WGS sequence"/>
</dbReference>
<evidence type="ECO:0000256" key="1">
    <source>
        <dbReference type="SAM" id="Phobius"/>
    </source>
</evidence>
<name>A0A2M7REI0_9BACT</name>
<feature type="transmembrane region" description="Helical" evidence="1">
    <location>
        <begin position="89"/>
        <end position="113"/>
    </location>
</feature>
<proteinExistence type="predicted"/>
<sequence>MINREQAIYAIRYLLFDLVKEILYFPIWWYSRGLIKATIFCGRQIKSGNERFAITILFRYWFKPMYGQQDWQGKIISFFIRTIHLAWRLLLMAIWLIIVLLIFIIYLVLPIYIICELIPNCEAVESIIKFISSWQ</sequence>
<reference evidence="3" key="1">
    <citation type="submission" date="2017-09" db="EMBL/GenBank/DDBJ databases">
        <title>Depth-based differentiation of microbial function through sediment-hosted aquifers and enrichment of novel symbionts in the deep terrestrial subsurface.</title>
        <authorList>
            <person name="Probst A.J."/>
            <person name="Ladd B."/>
            <person name="Jarett J.K."/>
            <person name="Geller-Mcgrath D.E."/>
            <person name="Sieber C.M.K."/>
            <person name="Emerson J.B."/>
            <person name="Anantharaman K."/>
            <person name="Thomas B.C."/>
            <person name="Malmstrom R."/>
            <person name="Stieglmeier M."/>
            <person name="Klingl A."/>
            <person name="Woyke T."/>
            <person name="Ryan C.M."/>
            <person name="Banfield J.F."/>
        </authorList>
    </citation>
    <scope>NUCLEOTIDE SEQUENCE [LARGE SCALE GENOMIC DNA]</scope>
</reference>
<keyword evidence="1" id="KW-1133">Transmembrane helix</keyword>
<organism evidence="2 3">
    <name type="scientific">Candidatus Komeilibacteria bacterium CG_4_10_14_0_8_um_filter_37_78</name>
    <dbReference type="NCBI Taxonomy" id="1974471"/>
    <lineage>
        <taxon>Bacteria</taxon>
        <taxon>Candidatus Komeiliibacteriota</taxon>
    </lineage>
</organism>
<keyword evidence="1" id="KW-0812">Transmembrane</keyword>
<protein>
    <submittedName>
        <fullName evidence="2">Uncharacterized protein</fullName>
    </submittedName>
</protein>
<dbReference type="AlphaFoldDB" id="A0A2M7REI0"/>
<evidence type="ECO:0000313" key="3">
    <source>
        <dbReference type="Proteomes" id="UP000228689"/>
    </source>
</evidence>
<evidence type="ECO:0000313" key="2">
    <source>
        <dbReference type="EMBL" id="PIY95160.1"/>
    </source>
</evidence>
<gene>
    <name evidence="2" type="ORF">COY67_01410</name>
</gene>
<accession>A0A2M7REI0</accession>
<comment type="caution">
    <text evidence="2">The sequence shown here is derived from an EMBL/GenBank/DDBJ whole genome shotgun (WGS) entry which is preliminary data.</text>
</comment>
<dbReference type="EMBL" id="PFMC01000037">
    <property type="protein sequence ID" value="PIY95160.1"/>
    <property type="molecule type" value="Genomic_DNA"/>
</dbReference>
<keyword evidence="1" id="KW-0472">Membrane</keyword>